<name>A0A438BYE8_VITVI</name>
<dbReference type="Proteomes" id="UP000288805">
    <property type="component" value="Unassembled WGS sequence"/>
</dbReference>
<evidence type="ECO:0000313" key="1">
    <source>
        <dbReference type="EMBL" id="RVW15968.1"/>
    </source>
</evidence>
<gene>
    <name evidence="1" type="primary">VvCHDh000004_1196</name>
    <name evidence="1" type="ORF">CK203_083573</name>
</gene>
<sequence>MVFKLGEEKERGWRFPICCLRATPSFFCNARKEVLEYLSWILMWFEAMSGLKINLEKSEFIPIGEVSNLEDLVEALGCKEGSLPSTYLKLPLGALFKSSRVWDGVEERFRISLVLWRREYLSKGGRRVAARLEKIQRDFLWGGGALEQKPHLVRWAIVRLDKQQGGLGIRDLTILNEALLGKWSWRFASERDPLWKWVIVGKYGQVEGGWCSKVVREGHGVGVWKAIKGIWEMFKTRSFPELYSIASSKDAWMSDLWEDGGWSLRFTRQLHDWELEEVQAFFGRLLAHPLFVETDDAMVWLPTKDSAFFVKSFYSSLADWRVEPFIVWNS</sequence>
<dbReference type="AlphaFoldDB" id="A0A438BYE8"/>
<organism evidence="1 2">
    <name type="scientific">Vitis vinifera</name>
    <name type="common">Grape</name>
    <dbReference type="NCBI Taxonomy" id="29760"/>
    <lineage>
        <taxon>Eukaryota</taxon>
        <taxon>Viridiplantae</taxon>
        <taxon>Streptophyta</taxon>
        <taxon>Embryophyta</taxon>
        <taxon>Tracheophyta</taxon>
        <taxon>Spermatophyta</taxon>
        <taxon>Magnoliopsida</taxon>
        <taxon>eudicotyledons</taxon>
        <taxon>Gunneridae</taxon>
        <taxon>Pentapetalae</taxon>
        <taxon>rosids</taxon>
        <taxon>Vitales</taxon>
        <taxon>Vitaceae</taxon>
        <taxon>Viteae</taxon>
        <taxon>Vitis</taxon>
    </lineage>
</organism>
<comment type="caution">
    <text evidence="1">The sequence shown here is derived from an EMBL/GenBank/DDBJ whole genome shotgun (WGS) entry which is preliminary data.</text>
</comment>
<reference evidence="1 2" key="1">
    <citation type="journal article" date="2018" name="PLoS Genet.">
        <title>Population sequencing reveals clonal diversity and ancestral inbreeding in the grapevine cultivar Chardonnay.</title>
        <authorList>
            <person name="Roach M.J."/>
            <person name="Johnson D.L."/>
            <person name="Bohlmann J."/>
            <person name="van Vuuren H.J."/>
            <person name="Jones S.J."/>
            <person name="Pretorius I.S."/>
            <person name="Schmidt S.A."/>
            <person name="Borneman A.R."/>
        </authorList>
    </citation>
    <scope>NUCLEOTIDE SEQUENCE [LARGE SCALE GENOMIC DNA]</scope>
    <source>
        <strain evidence="2">cv. Chardonnay</strain>
        <tissue evidence="1">Leaf</tissue>
    </source>
</reference>
<protein>
    <submittedName>
        <fullName evidence="1">Putative ribonuclease H protein</fullName>
    </submittedName>
</protein>
<dbReference type="PANTHER" id="PTHR33116:SF78">
    <property type="entry name" value="OS12G0587133 PROTEIN"/>
    <property type="match status" value="1"/>
</dbReference>
<dbReference type="EMBL" id="QGNW01002593">
    <property type="protein sequence ID" value="RVW15968.1"/>
    <property type="molecule type" value="Genomic_DNA"/>
</dbReference>
<accession>A0A438BYE8</accession>
<evidence type="ECO:0000313" key="2">
    <source>
        <dbReference type="Proteomes" id="UP000288805"/>
    </source>
</evidence>
<dbReference type="PANTHER" id="PTHR33116">
    <property type="entry name" value="REVERSE TRANSCRIPTASE ZINC-BINDING DOMAIN-CONTAINING PROTEIN-RELATED-RELATED"/>
    <property type="match status" value="1"/>
</dbReference>
<proteinExistence type="predicted"/>